<evidence type="ECO:0000256" key="2">
    <source>
        <dbReference type="ARBA" id="ARBA00023125"/>
    </source>
</evidence>
<dbReference type="EMBL" id="JAYJJR010000002">
    <property type="protein sequence ID" value="MEB3020380.1"/>
    <property type="molecule type" value="Genomic_DNA"/>
</dbReference>
<organism evidence="6 7">
    <name type="scientific">[Mycobacterium] crassicus</name>
    <dbReference type="NCBI Taxonomy" id="2872309"/>
    <lineage>
        <taxon>Bacteria</taxon>
        <taxon>Bacillati</taxon>
        <taxon>Actinomycetota</taxon>
        <taxon>Actinomycetes</taxon>
        <taxon>Mycobacteriales</taxon>
        <taxon>Mycobacteriaceae</taxon>
        <taxon>Mycolicibacter</taxon>
    </lineage>
</organism>
<dbReference type="PROSITE" id="PS50977">
    <property type="entry name" value="HTH_TETR_2"/>
    <property type="match status" value="1"/>
</dbReference>
<evidence type="ECO:0000313" key="6">
    <source>
        <dbReference type="EMBL" id="MEB3020380.1"/>
    </source>
</evidence>
<dbReference type="InterPro" id="IPR040611">
    <property type="entry name" value="AlkX_C"/>
</dbReference>
<evidence type="ECO:0000313" key="7">
    <source>
        <dbReference type="Proteomes" id="UP001299596"/>
    </source>
</evidence>
<dbReference type="Pfam" id="PF00440">
    <property type="entry name" value="TetR_N"/>
    <property type="match status" value="1"/>
</dbReference>
<feature type="domain" description="HTH tetR-type" evidence="5">
    <location>
        <begin position="20"/>
        <end position="80"/>
    </location>
</feature>
<dbReference type="Proteomes" id="UP001299596">
    <property type="component" value="Unassembled WGS sequence"/>
</dbReference>
<dbReference type="PANTHER" id="PTHR30055:SF234">
    <property type="entry name" value="HTH-TYPE TRANSCRIPTIONAL REGULATOR BETI"/>
    <property type="match status" value="1"/>
</dbReference>
<dbReference type="PANTHER" id="PTHR30055">
    <property type="entry name" value="HTH-TYPE TRANSCRIPTIONAL REGULATOR RUTR"/>
    <property type="match status" value="1"/>
</dbReference>
<evidence type="ECO:0000256" key="3">
    <source>
        <dbReference type="ARBA" id="ARBA00023163"/>
    </source>
</evidence>
<proteinExistence type="predicted"/>
<feature type="DNA-binding region" description="H-T-H motif" evidence="4">
    <location>
        <begin position="43"/>
        <end position="62"/>
    </location>
</feature>
<protein>
    <submittedName>
        <fullName evidence="6">TetR family transcriptional regulator</fullName>
    </submittedName>
</protein>
<dbReference type="InterPro" id="IPR050109">
    <property type="entry name" value="HTH-type_TetR-like_transc_reg"/>
</dbReference>
<reference evidence="6 7" key="1">
    <citation type="submission" date="2023-12" db="EMBL/GenBank/DDBJ databases">
        <title>Description of new species of Mycobacterium terrae complex isolated from sewage at the Sao Paulo Zoological Park Foundation in Brazil.</title>
        <authorList>
            <person name="Romagnoli C.L."/>
            <person name="Conceicao E.C."/>
            <person name="Machado E."/>
            <person name="Barreto L.B.P.F."/>
            <person name="Sharma A."/>
            <person name="Silva N.M."/>
            <person name="Marques L.E."/>
            <person name="Juliana M.A."/>
            <person name="Lourenco M.C.S."/>
            <person name="Digiampietri L.A."/>
            <person name="Suffys P.N."/>
            <person name="Viana-Niero C."/>
        </authorList>
    </citation>
    <scope>NUCLEOTIDE SEQUENCE [LARGE SCALE GENOMIC DNA]</scope>
    <source>
        <strain evidence="6 7">MYC098</strain>
    </source>
</reference>
<name>A0ABU5XDJ0_9MYCO</name>
<comment type="caution">
    <text evidence="6">The sequence shown here is derived from an EMBL/GenBank/DDBJ whole genome shotgun (WGS) entry which is preliminary data.</text>
</comment>
<keyword evidence="2 4" id="KW-0238">DNA-binding</keyword>
<keyword evidence="7" id="KW-1185">Reference proteome</keyword>
<dbReference type="RefSeq" id="WP_225405879.1">
    <property type="nucleotide sequence ID" value="NZ_JAYJJR010000002.1"/>
</dbReference>
<accession>A0ABU5XDJ0</accession>
<dbReference type="Pfam" id="PF18556">
    <property type="entry name" value="TetR_C_35"/>
    <property type="match status" value="1"/>
</dbReference>
<dbReference type="SUPFAM" id="SSF46689">
    <property type="entry name" value="Homeodomain-like"/>
    <property type="match status" value="1"/>
</dbReference>
<dbReference type="PRINTS" id="PR00455">
    <property type="entry name" value="HTHTETR"/>
</dbReference>
<gene>
    <name evidence="6" type="ORF">K6T79_04905</name>
</gene>
<keyword evidence="3" id="KW-0804">Transcription</keyword>
<dbReference type="InterPro" id="IPR001647">
    <property type="entry name" value="HTH_TetR"/>
</dbReference>
<evidence type="ECO:0000256" key="4">
    <source>
        <dbReference type="PROSITE-ProRule" id="PRU00335"/>
    </source>
</evidence>
<sequence>MAPNPLFALLGRSPEMGAGSAADEQILQAALDQFALTGVRRTSTDDIARRAGVNRATLYRRLGAKTEIVSAAFQYEAGRVLTEIDLGTGDLAEHPTEAEIDDYIVRFCILTLTQVRENRLLHQLLEVDRDETLRALTIGAGPVVEMASAFLAERIRLVRERTGGSTDAAEIGSLSAVLARMTQSLLLTPDGPPHVRTADEMTAFAASVLVPLFRGRAPA</sequence>
<evidence type="ECO:0000256" key="1">
    <source>
        <dbReference type="ARBA" id="ARBA00023015"/>
    </source>
</evidence>
<keyword evidence="1" id="KW-0805">Transcription regulation</keyword>
<dbReference type="Gene3D" id="1.10.357.10">
    <property type="entry name" value="Tetracycline Repressor, domain 2"/>
    <property type="match status" value="1"/>
</dbReference>
<dbReference type="InterPro" id="IPR009057">
    <property type="entry name" value="Homeodomain-like_sf"/>
</dbReference>
<evidence type="ECO:0000259" key="5">
    <source>
        <dbReference type="PROSITE" id="PS50977"/>
    </source>
</evidence>